<accession>A0AAV8W2M0</accession>
<sequence>MKLMITFACIYCRHDVQGHGSPNIAFLFLAIMEILGAWLQEFKAFVLALLKSLNFSMQCCQE</sequence>
<reference evidence="2 3" key="1">
    <citation type="journal article" date="2023" name="Insect Mol. Biol.">
        <title>Genome sequencing provides insights into the evolution of gene families encoding plant cell wall-degrading enzymes in longhorned beetles.</title>
        <authorList>
            <person name="Shin N.R."/>
            <person name="Okamura Y."/>
            <person name="Kirsch R."/>
            <person name="Pauchet Y."/>
        </authorList>
    </citation>
    <scope>NUCLEOTIDE SEQUENCE [LARGE SCALE GENOMIC DNA]</scope>
    <source>
        <strain evidence="2">EAD_L_NR</strain>
    </source>
</reference>
<evidence type="ECO:0000313" key="3">
    <source>
        <dbReference type="Proteomes" id="UP001159042"/>
    </source>
</evidence>
<organism evidence="2 3">
    <name type="scientific">Exocentrus adspersus</name>
    <dbReference type="NCBI Taxonomy" id="1586481"/>
    <lineage>
        <taxon>Eukaryota</taxon>
        <taxon>Metazoa</taxon>
        <taxon>Ecdysozoa</taxon>
        <taxon>Arthropoda</taxon>
        <taxon>Hexapoda</taxon>
        <taxon>Insecta</taxon>
        <taxon>Pterygota</taxon>
        <taxon>Neoptera</taxon>
        <taxon>Endopterygota</taxon>
        <taxon>Coleoptera</taxon>
        <taxon>Polyphaga</taxon>
        <taxon>Cucujiformia</taxon>
        <taxon>Chrysomeloidea</taxon>
        <taxon>Cerambycidae</taxon>
        <taxon>Lamiinae</taxon>
        <taxon>Acanthocinini</taxon>
        <taxon>Exocentrus</taxon>
    </lineage>
</organism>
<keyword evidence="1" id="KW-1133">Transmembrane helix</keyword>
<dbReference type="Proteomes" id="UP001159042">
    <property type="component" value="Unassembled WGS sequence"/>
</dbReference>
<dbReference type="AlphaFoldDB" id="A0AAV8W2M0"/>
<evidence type="ECO:0000256" key="1">
    <source>
        <dbReference type="SAM" id="Phobius"/>
    </source>
</evidence>
<comment type="caution">
    <text evidence="2">The sequence shown here is derived from an EMBL/GenBank/DDBJ whole genome shotgun (WGS) entry which is preliminary data.</text>
</comment>
<keyword evidence="3" id="KW-1185">Reference proteome</keyword>
<protein>
    <submittedName>
        <fullName evidence="2">Uncharacterized protein</fullName>
    </submittedName>
</protein>
<name>A0AAV8W2M0_9CUCU</name>
<gene>
    <name evidence="2" type="ORF">NQ315_004909</name>
</gene>
<keyword evidence="1" id="KW-0812">Transmembrane</keyword>
<evidence type="ECO:0000313" key="2">
    <source>
        <dbReference type="EMBL" id="KAJ8920769.1"/>
    </source>
</evidence>
<dbReference type="EMBL" id="JANEYG010000013">
    <property type="protein sequence ID" value="KAJ8920769.1"/>
    <property type="molecule type" value="Genomic_DNA"/>
</dbReference>
<proteinExistence type="predicted"/>
<keyword evidence="1" id="KW-0472">Membrane</keyword>
<feature type="transmembrane region" description="Helical" evidence="1">
    <location>
        <begin position="24"/>
        <end position="50"/>
    </location>
</feature>